<organism evidence="1 2">
    <name type="scientific">Blepharisma stoltei</name>
    <dbReference type="NCBI Taxonomy" id="1481888"/>
    <lineage>
        <taxon>Eukaryota</taxon>
        <taxon>Sar</taxon>
        <taxon>Alveolata</taxon>
        <taxon>Ciliophora</taxon>
        <taxon>Postciliodesmatophora</taxon>
        <taxon>Heterotrichea</taxon>
        <taxon>Heterotrichida</taxon>
        <taxon>Blepharismidae</taxon>
        <taxon>Blepharisma</taxon>
    </lineage>
</organism>
<reference evidence="1" key="1">
    <citation type="submission" date="2021-09" db="EMBL/GenBank/DDBJ databases">
        <authorList>
            <consortium name="AG Swart"/>
            <person name="Singh M."/>
            <person name="Singh A."/>
            <person name="Seah K."/>
            <person name="Emmerich C."/>
        </authorList>
    </citation>
    <scope>NUCLEOTIDE SEQUENCE</scope>
    <source>
        <strain evidence="1">ATCC30299</strain>
    </source>
</reference>
<protein>
    <submittedName>
        <fullName evidence="1">Uncharacterized protein</fullName>
    </submittedName>
</protein>
<dbReference type="AlphaFoldDB" id="A0AAU9K6J9"/>
<evidence type="ECO:0000313" key="2">
    <source>
        <dbReference type="Proteomes" id="UP001162131"/>
    </source>
</evidence>
<dbReference type="EMBL" id="CAJZBQ010000056">
    <property type="protein sequence ID" value="CAG9333057.1"/>
    <property type="molecule type" value="Genomic_DNA"/>
</dbReference>
<keyword evidence="2" id="KW-1185">Reference proteome</keyword>
<comment type="caution">
    <text evidence="1">The sequence shown here is derived from an EMBL/GenBank/DDBJ whole genome shotgun (WGS) entry which is preliminary data.</text>
</comment>
<gene>
    <name evidence="1" type="ORF">BSTOLATCC_MIC57877</name>
</gene>
<dbReference type="Proteomes" id="UP001162131">
    <property type="component" value="Unassembled WGS sequence"/>
</dbReference>
<proteinExistence type="predicted"/>
<accession>A0AAU9K6J9</accession>
<evidence type="ECO:0000313" key="1">
    <source>
        <dbReference type="EMBL" id="CAG9333057.1"/>
    </source>
</evidence>
<name>A0AAU9K6J9_9CILI</name>
<sequence length="115" mass="13498">MDTSLEAQHRALHAKVQDKIASISGCGQIYTIPPYYFLPEDEIKEINTPQESEDAMIKLFIKNILHNENNDLPPFLQELSSLNPEELLSKLLEFYTKYKIPCHNFKKIRNFYRKP</sequence>